<evidence type="ECO:0000313" key="4">
    <source>
        <dbReference type="Proteomes" id="UP001152799"/>
    </source>
</evidence>
<keyword evidence="2" id="KW-0732">Signal</keyword>
<feature type="region of interest" description="Disordered" evidence="1">
    <location>
        <begin position="226"/>
        <end position="245"/>
    </location>
</feature>
<sequence>MAGVFSIEGSLEAKACCAKIILILLVTFASTFAAPQGGSDLRTNPCSNHAVRHVRSTAEKELKFFINTLNRTTHRLRRLYSDQHSKINFKRVKATCPRLNKLINPVAKATDIIVAHQQFHFSMIQLAEFLDKLHAIPIRTNTQFDFAERDNIFKETKNYLRLAICEFNETIMTEFKIQPNTNKAPRVKAKCLPREAGLTQIKMLDLQFFKQLKKFIKKGRKKLNSLKKKHKSQQLVREDAARTKS</sequence>
<feature type="chain" id="PRO_5040394504" evidence="2">
    <location>
        <begin position="34"/>
        <end position="245"/>
    </location>
</feature>
<evidence type="ECO:0000256" key="2">
    <source>
        <dbReference type="SAM" id="SignalP"/>
    </source>
</evidence>
<evidence type="ECO:0000313" key="3">
    <source>
        <dbReference type="EMBL" id="CAG9766901.1"/>
    </source>
</evidence>
<evidence type="ECO:0000256" key="1">
    <source>
        <dbReference type="SAM" id="MobiDB-lite"/>
    </source>
</evidence>
<feature type="signal peptide" evidence="2">
    <location>
        <begin position="1"/>
        <end position="33"/>
    </location>
</feature>
<gene>
    <name evidence="3" type="ORF">CEUTPL_LOCUS7472</name>
</gene>
<proteinExistence type="predicted"/>
<dbReference type="AlphaFoldDB" id="A0A9N9QED8"/>
<dbReference type="OrthoDB" id="6726710at2759"/>
<dbReference type="EMBL" id="OU892279">
    <property type="protein sequence ID" value="CAG9766901.1"/>
    <property type="molecule type" value="Genomic_DNA"/>
</dbReference>
<accession>A0A9N9QED8</accession>
<protein>
    <submittedName>
        <fullName evidence="3">Uncharacterized protein</fullName>
    </submittedName>
</protein>
<feature type="compositionally biased region" description="Basic and acidic residues" evidence="1">
    <location>
        <begin position="236"/>
        <end position="245"/>
    </location>
</feature>
<dbReference type="Proteomes" id="UP001152799">
    <property type="component" value="Chromosome 3"/>
</dbReference>
<reference evidence="3" key="1">
    <citation type="submission" date="2022-01" db="EMBL/GenBank/DDBJ databases">
        <authorList>
            <person name="King R."/>
        </authorList>
    </citation>
    <scope>NUCLEOTIDE SEQUENCE</scope>
</reference>
<organism evidence="3 4">
    <name type="scientific">Ceutorhynchus assimilis</name>
    <name type="common">cabbage seed weevil</name>
    <dbReference type="NCBI Taxonomy" id="467358"/>
    <lineage>
        <taxon>Eukaryota</taxon>
        <taxon>Metazoa</taxon>
        <taxon>Ecdysozoa</taxon>
        <taxon>Arthropoda</taxon>
        <taxon>Hexapoda</taxon>
        <taxon>Insecta</taxon>
        <taxon>Pterygota</taxon>
        <taxon>Neoptera</taxon>
        <taxon>Endopterygota</taxon>
        <taxon>Coleoptera</taxon>
        <taxon>Polyphaga</taxon>
        <taxon>Cucujiformia</taxon>
        <taxon>Curculionidae</taxon>
        <taxon>Ceutorhynchinae</taxon>
        <taxon>Ceutorhynchus</taxon>
    </lineage>
</organism>
<keyword evidence="4" id="KW-1185">Reference proteome</keyword>
<name>A0A9N9QED8_9CUCU</name>